<feature type="transmembrane region" description="Helical" evidence="1">
    <location>
        <begin position="107"/>
        <end position="125"/>
    </location>
</feature>
<keyword evidence="3" id="KW-1185">Reference proteome</keyword>
<organism evidence="2 3">
    <name type="scientific">Fluctibacter halophilus</name>
    <dbReference type="NCBI Taxonomy" id="226011"/>
    <lineage>
        <taxon>Bacteria</taxon>
        <taxon>Pseudomonadati</taxon>
        <taxon>Pseudomonadota</taxon>
        <taxon>Gammaproteobacteria</taxon>
        <taxon>Alteromonadales</taxon>
        <taxon>Alteromonadaceae</taxon>
        <taxon>Fluctibacter</taxon>
    </lineage>
</organism>
<sequence length="131" mass="14421">MNLFFNTEDASQIAIGAFAMALPIAFSQEAWDMAVRLPTINLILLVLLSLVFVAHYAYFSLFQGAVEYRWGSFVLRIVIAYGITLVVVACVLFCLDKLPLLEEPVVALRRAVIIAMPASLGAIIVDSLDKE</sequence>
<comment type="caution">
    <text evidence="2">The sequence shown here is derived from an EMBL/GenBank/DDBJ whole genome shotgun (WGS) entry which is preliminary data.</text>
</comment>
<accession>A0ABS8GAX2</accession>
<gene>
    <name evidence="2" type="ORF">LJ739_15125</name>
</gene>
<dbReference type="Pfam" id="PF09622">
    <property type="entry name" value="DUF2391"/>
    <property type="match status" value="1"/>
</dbReference>
<evidence type="ECO:0000256" key="1">
    <source>
        <dbReference type="SAM" id="Phobius"/>
    </source>
</evidence>
<reference evidence="2 3" key="1">
    <citation type="submission" date="2021-10" db="EMBL/GenBank/DDBJ databases">
        <title>Draft genome of Aestuariibacter halophilus JC2043.</title>
        <authorList>
            <person name="Emsley S.A."/>
            <person name="Pfannmuller K.M."/>
            <person name="Ushijima B."/>
            <person name="Saw J.H."/>
            <person name="Videau P."/>
        </authorList>
    </citation>
    <scope>NUCLEOTIDE SEQUENCE [LARGE SCALE GENOMIC DNA]</scope>
    <source>
        <strain evidence="2 3">JC2043</strain>
    </source>
</reference>
<feature type="transmembrane region" description="Helical" evidence="1">
    <location>
        <begin position="42"/>
        <end position="61"/>
    </location>
</feature>
<feature type="transmembrane region" description="Helical" evidence="1">
    <location>
        <begin position="12"/>
        <end position="30"/>
    </location>
</feature>
<keyword evidence="1" id="KW-0472">Membrane</keyword>
<protein>
    <submittedName>
        <fullName evidence="2">TIGR02587 family membrane protein</fullName>
    </submittedName>
</protein>
<keyword evidence="1" id="KW-1133">Transmembrane helix</keyword>
<name>A0ABS8GAX2_9ALTE</name>
<dbReference type="Proteomes" id="UP001520878">
    <property type="component" value="Unassembled WGS sequence"/>
</dbReference>
<keyword evidence="1" id="KW-0812">Transmembrane</keyword>
<evidence type="ECO:0000313" key="3">
    <source>
        <dbReference type="Proteomes" id="UP001520878"/>
    </source>
</evidence>
<dbReference type="EMBL" id="JAJEWP010000005">
    <property type="protein sequence ID" value="MCC2617584.1"/>
    <property type="molecule type" value="Genomic_DNA"/>
</dbReference>
<dbReference type="InterPro" id="IPR024464">
    <property type="entry name" value="DUF2391"/>
</dbReference>
<evidence type="ECO:0000313" key="2">
    <source>
        <dbReference type="EMBL" id="MCC2617584.1"/>
    </source>
</evidence>
<feature type="transmembrane region" description="Helical" evidence="1">
    <location>
        <begin position="73"/>
        <end position="95"/>
    </location>
</feature>
<dbReference type="RefSeq" id="WP_229161859.1">
    <property type="nucleotide sequence ID" value="NZ_JAJEWP010000005.1"/>
</dbReference>
<proteinExistence type="predicted"/>